<keyword evidence="3" id="KW-1185">Reference proteome</keyword>
<dbReference type="AlphaFoldDB" id="A0A3S4DIE6"/>
<dbReference type="Proteomes" id="UP000289200">
    <property type="component" value="Unassembled WGS sequence"/>
</dbReference>
<dbReference type="EMBL" id="UWOC01000189">
    <property type="protein sequence ID" value="VCU11104.1"/>
    <property type="molecule type" value="Genomic_DNA"/>
</dbReference>
<evidence type="ECO:0000259" key="1">
    <source>
        <dbReference type="Pfam" id="PF20057"/>
    </source>
</evidence>
<comment type="caution">
    <text evidence="2">The sequence shown here is derived from an EMBL/GenBank/DDBJ whole genome shotgun (WGS) entry which is preliminary data.</text>
</comment>
<proteinExistence type="predicted"/>
<name>A0A3S4DIE6_9BRAD</name>
<dbReference type="Pfam" id="PF20057">
    <property type="entry name" value="DUF6456"/>
    <property type="match status" value="1"/>
</dbReference>
<feature type="domain" description="DUF6456" evidence="1">
    <location>
        <begin position="54"/>
        <end position="189"/>
    </location>
</feature>
<dbReference type="OrthoDB" id="7476630at2"/>
<reference evidence="3" key="1">
    <citation type="submission" date="2018-10" db="EMBL/GenBank/DDBJ databases">
        <authorList>
            <person name="Peiro R."/>
            <person name="Begona"/>
            <person name="Cbmso G."/>
            <person name="Lopez M."/>
            <person name="Gonzalez S."/>
            <person name="Sacristan E."/>
            <person name="Castillo E."/>
        </authorList>
    </citation>
    <scope>NUCLEOTIDE SEQUENCE [LARGE SCALE GENOMIC DNA]</scope>
</reference>
<protein>
    <recommendedName>
        <fullName evidence="1">DUF6456 domain-containing protein</fullName>
    </recommendedName>
</protein>
<gene>
    <name evidence="2" type="ORF">RHODGE_RHODGE_04308</name>
</gene>
<evidence type="ECO:0000313" key="2">
    <source>
        <dbReference type="EMBL" id="VCU11104.1"/>
    </source>
</evidence>
<dbReference type="InterPro" id="IPR045599">
    <property type="entry name" value="DUF6456"/>
</dbReference>
<organism evidence="2 3">
    <name type="scientific">Rhodoplanes serenus</name>
    <dbReference type="NCBI Taxonomy" id="200615"/>
    <lineage>
        <taxon>Bacteria</taxon>
        <taxon>Pseudomonadati</taxon>
        <taxon>Pseudomonadota</taxon>
        <taxon>Alphaproteobacteria</taxon>
        <taxon>Hyphomicrobiales</taxon>
        <taxon>Nitrobacteraceae</taxon>
        <taxon>Rhodoplanes</taxon>
    </lineage>
</organism>
<sequence length="216" mass="22763">MSGPVRRASRRSAVSVEGRLATPVPATAEIGVQRAARLALGRRADPDAPGGAVTINEAESPLAWLARRKGRDGRPMIEPVQFLAGERLRADFTFAQMGPRLSIDWTAPLAAGSGGGAGGPAALTDAVVAARRRLASALTVAGTEFAGLLLDVCCFLKGLEEVERERGWPPRSAKVVLQLGLDRLARHYGLAAEARGRAGAPLRAWRADREGVETGE</sequence>
<evidence type="ECO:0000313" key="3">
    <source>
        <dbReference type="Proteomes" id="UP000289200"/>
    </source>
</evidence>
<accession>A0A3S4DIE6</accession>